<name>A0A1R2C123_9CILI</name>
<reference evidence="1 2" key="1">
    <citation type="submission" date="2016-11" db="EMBL/GenBank/DDBJ databases">
        <title>The macronuclear genome of Stentor coeruleus: a giant cell with tiny introns.</title>
        <authorList>
            <person name="Slabodnick M."/>
            <person name="Ruby J.G."/>
            <person name="Reiff S.B."/>
            <person name="Swart E.C."/>
            <person name="Gosai S."/>
            <person name="Prabakaran S."/>
            <person name="Witkowska E."/>
            <person name="Larue G.E."/>
            <person name="Fisher S."/>
            <person name="Freeman R.M."/>
            <person name="Gunawardena J."/>
            <person name="Chu W."/>
            <person name="Stover N.A."/>
            <person name="Gregory B.D."/>
            <person name="Nowacki M."/>
            <person name="Derisi J."/>
            <person name="Roy S.W."/>
            <person name="Marshall W.F."/>
            <person name="Sood P."/>
        </authorList>
    </citation>
    <scope>NUCLEOTIDE SEQUENCE [LARGE SCALE GENOMIC DNA]</scope>
    <source>
        <strain evidence="1">WM001</strain>
    </source>
</reference>
<dbReference type="EMBL" id="MPUH01000333">
    <property type="protein sequence ID" value="OMJ82635.1"/>
    <property type="molecule type" value="Genomic_DNA"/>
</dbReference>
<accession>A0A1R2C123</accession>
<gene>
    <name evidence="1" type="ORF">SteCoe_16616</name>
</gene>
<keyword evidence="2" id="KW-1185">Reference proteome</keyword>
<protein>
    <submittedName>
        <fullName evidence="1">Uncharacterized protein</fullName>
    </submittedName>
</protein>
<comment type="caution">
    <text evidence="1">The sequence shown here is derived from an EMBL/GenBank/DDBJ whole genome shotgun (WGS) entry which is preliminary data.</text>
</comment>
<dbReference type="Proteomes" id="UP000187209">
    <property type="component" value="Unassembled WGS sequence"/>
</dbReference>
<organism evidence="1 2">
    <name type="scientific">Stentor coeruleus</name>
    <dbReference type="NCBI Taxonomy" id="5963"/>
    <lineage>
        <taxon>Eukaryota</taxon>
        <taxon>Sar</taxon>
        <taxon>Alveolata</taxon>
        <taxon>Ciliophora</taxon>
        <taxon>Postciliodesmatophora</taxon>
        <taxon>Heterotrichea</taxon>
        <taxon>Heterotrichida</taxon>
        <taxon>Stentoridae</taxon>
        <taxon>Stentor</taxon>
    </lineage>
</organism>
<evidence type="ECO:0000313" key="2">
    <source>
        <dbReference type="Proteomes" id="UP000187209"/>
    </source>
</evidence>
<proteinExistence type="predicted"/>
<sequence length="108" mass="12288">MLSAGFKFICCSTEDDADNPKITWHENLLSMENLQVRQQEINNQVTLTFVAFNNDFTAEGTGLFHRKNKSQDSYSRYSPIFHKKTSLVSSLYSLSKATNTNIAETIED</sequence>
<evidence type="ECO:0000313" key="1">
    <source>
        <dbReference type="EMBL" id="OMJ82635.1"/>
    </source>
</evidence>
<dbReference type="AlphaFoldDB" id="A0A1R2C123"/>